<sequence>MRPWVRVKLNPGSGRGRVPLDPGEAGSQVRLHYSLRHNNIEIRPINTLQWPLSIQVKHYTSLTLNQKLDMIKLSEEGMLKVKIGQKLGLLH</sequence>
<gene>
    <name evidence="2" type="ORF">QTO34_000466</name>
</gene>
<proteinExistence type="predicted"/>
<protein>
    <recommendedName>
        <fullName evidence="1">HTH psq-type domain-containing protein</fullName>
    </recommendedName>
</protein>
<name>A0AA40LWZ3_CNENI</name>
<evidence type="ECO:0000313" key="3">
    <source>
        <dbReference type="Proteomes" id="UP001177744"/>
    </source>
</evidence>
<reference evidence="2" key="1">
    <citation type="submission" date="2023-06" db="EMBL/GenBank/DDBJ databases">
        <title>Reference genome for the Northern bat (Eptesicus nilssonii), a most northern bat species.</title>
        <authorList>
            <person name="Laine V.N."/>
            <person name="Pulliainen A.T."/>
            <person name="Lilley T.M."/>
        </authorList>
    </citation>
    <scope>NUCLEOTIDE SEQUENCE</scope>
    <source>
        <strain evidence="2">BLF_Eptnil</strain>
        <tissue evidence="2">Kidney</tissue>
    </source>
</reference>
<dbReference type="Proteomes" id="UP001177744">
    <property type="component" value="Unassembled WGS sequence"/>
</dbReference>
<dbReference type="AlphaFoldDB" id="A0AA40LWZ3"/>
<dbReference type="EMBL" id="JAULJE010000001">
    <property type="protein sequence ID" value="KAK1346607.1"/>
    <property type="molecule type" value="Genomic_DNA"/>
</dbReference>
<dbReference type="Pfam" id="PF04218">
    <property type="entry name" value="CENP-B_N"/>
    <property type="match status" value="1"/>
</dbReference>
<dbReference type="InterPro" id="IPR007889">
    <property type="entry name" value="HTH_Psq"/>
</dbReference>
<comment type="caution">
    <text evidence="2">The sequence shown here is derived from an EMBL/GenBank/DDBJ whole genome shotgun (WGS) entry which is preliminary data.</text>
</comment>
<keyword evidence="3" id="KW-1185">Reference proteome</keyword>
<dbReference type="GO" id="GO:0003677">
    <property type="term" value="F:DNA binding"/>
    <property type="evidence" value="ECO:0007669"/>
    <property type="project" value="InterPro"/>
</dbReference>
<feature type="domain" description="HTH psq-type" evidence="1">
    <location>
        <begin position="60"/>
        <end position="90"/>
    </location>
</feature>
<evidence type="ECO:0000313" key="2">
    <source>
        <dbReference type="EMBL" id="KAK1346607.1"/>
    </source>
</evidence>
<organism evidence="2 3">
    <name type="scientific">Cnephaeus nilssonii</name>
    <name type="common">Northern bat</name>
    <name type="synonym">Eptesicus nilssonii</name>
    <dbReference type="NCBI Taxonomy" id="3371016"/>
    <lineage>
        <taxon>Eukaryota</taxon>
        <taxon>Metazoa</taxon>
        <taxon>Chordata</taxon>
        <taxon>Craniata</taxon>
        <taxon>Vertebrata</taxon>
        <taxon>Euteleostomi</taxon>
        <taxon>Mammalia</taxon>
        <taxon>Eutheria</taxon>
        <taxon>Laurasiatheria</taxon>
        <taxon>Chiroptera</taxon>
        <taxon>Yangochiroptera</taxon>
        <taxon>Vespertilionidae</taxon>
        <taxon>Cnephaeus</taxon>
    </lineage>
</organism>
<accession>A0AA40LWZ3</accession>
<evidence type="ECO:0000259" key="1">
    <source>
        <dbReference type="Pfam" id="PF04218"/>
    </source>
</evidence>